<dbReference type="GO" id="GO:0071949">
    <property type="term" value="F:FAD binding"/>
    <property type="evidence" value="ECO:0007669"/>
    <property type="project" value="InterPro"/>
</dbReference>
<feature type="region of interest" description="Disordered" evidence="5">
    <location>
        <begin position="402"/>
        <end position="428"/>
    </location>
</feature>
<proteinExistence type="inferred from homology"/>
<gene>
    <name evidence="7" type="ORF">DLJ46_09460</name>
</gene>
<dbReference type="InterPro" id="IPR036249">
    <property type="entry name" value="Thioredoxin-like_sf"/>
</dbReference>
<comment type="caution">
    <text evidence="7">The sequence shown here is derived from an EMBL/GenBank/DDBJ whole genome shotgun (WGS) entry which is preliminary data.</text>
</comment>
<accession>A0A317KBD0</accession>
<dbReference type="Gene3D" id="3.40.30.120">
    <property type="match status" value="1"/>
</dbReference>
<dbReference type="SUPFAM" id="SSF52833">
    <property type="entry name" value="Thioredoxin-like"/>
    <property type="match status" value="1"/>
</dbReference>
<evidence type="ECO:0000259" key="6">
    <source>
        <dbReference type="Pfam" id="PF01494"/>
    </source>
</evidence>
<evidence type="ECO:0000256" key="3">
    <source>
        <dbReference type="ARBA" id="ARBA00022630"/>
    </source>
</evidence>
<evidence type="ECO:0000313" key="8">
    <source>
        <dbReference type="Proteomes" id="UP000245683"/>
    </source>
</evidence>
<dbReference type="AlphaFoldDB" id="A0A317KBD0"/>
<dbReference type="InterPro" id="IPR050641">
    <property type="entry name" value="RIFMO-like"/>
</dbReference>
<dbReference type="Proteomes" id="UP000245683">
    <property type="component" value="Unassembled WGS sequence"/>
</dbReference>
<protein>
    <submittedName>
        <fullName evidence="7">Monooxygenase</fullName>
    </submittedName>
</protein>
<evidence type="ECO:0000256" key="1">
    <source>
        <dbReference type="ARBA" id="ARBA00001974"/>
    </source>
</evidence>
<dbReference type="GO" id="GO:0016709">
    <property type="term" value="F:oxidoreductase activity, acting on paired donors, with incorporation or reduction of molecular oxygen, NAD(P)H as one donor, and incorporation of one atom of oxygen"/>
    <property type="evidence" value="ECO:0007669"/>
    <property type="project" value="UniProtKB-ARBA"/>
</dbReference>
<dbReference type="SUPFAM" id="SSF51905">
    <property type="entry name" value="FAD/NAD(P)-binding domain"/>
    <property type="match status" value="1"/>
</dbReference>
<comment type="cofactor">
    <cofactor evidence="1">
        <name>FAD</name>
        <dbReference type="ChEBI" id="CHEBI:57692"/>
    </cofactor>
</comment>
<evidence type="ECO:0000256" key="2">
    <source>
        <dbReference type="ARBA" id="ARBA00007801"/>
    </source>
</evidence>
<keyword evidence="8" id="KW-1185">Reference proteome</keyword>
<evidence type="ECO:0000256" key="5">
    <source>
        <dbReference type="SAM" id="MobiDB-lite"/>
    </source>
</evidence>
<evidence type="ECO:0000313" key="7">
    <source>
        <dbReference type="EMBL" id="PWU49420.1"/>
    </source>
</evidence>
<feature type="domain" description="FAD-binding" evidence="6">
    <location>
        <begin position="9"/>
        <end position="350"/>
    </location>
</feature>
<dbReference type="InterPro" id="IPR036188">
    <property type="entry name" value="FAD/NAD-bd_sf"/>
</dbReference>
<name>A0A317KBD0_9ACTN</name>
<dbReference type="InterPro" id="IPR002938">
    <property type="entry name" value="FAD-bd"/>
</dbReference>
<comment type="similarity">
    <text evidence="2">Belongs to the PheA/TfdB FAD monooxygenase family.</text>
</comment>
<keyword evidence="4" id="KW-0274">FAD</keyword>
<dbReference type="Pfam" id="PF21274">
    <property type="entry name" value="Rng_hyd_C"/>
    <property type="match status" value="1"/>
</dbReference>
<dbReference type="RefSeq" id="WP_109944280.1">
    <property type="nucleotide sequence ID" value="NZ_QGGF01000312.1"/>
</dbReference>
<keyword evidence="7" id="KW-0503">Monooxygenase</keyword>
<dbReference type="PANTHER" id="PTHR43004">
    <property type="entry name" value="TRK SYSTEM POTASSIUM UPTAKE PROTEIN"/>
    <property type="match status" value="1"/>
</dbReference>
<keyword evidence="7" id="KW-0560">Oxidoreductase</keyword>
<keyword evidence="3" id="KW-0285">Flavoprotein</keyword>
<dbReference type="EMBL" id="QGSV01000137">
    <property type="protein sequence ID" value="PWU49420.1"/>
    <property type="molecule type" value="Genomic_DNA"/>
</dbReference>
<dbReference type="Gene3D" id="3.30.70.2450">
    <property type="match status" value="1"/>
</dbReference>
<organism evidence="7 8">
    <name type="scientific">Micromonospora globispora</name>
    <dbReference type="NCBI Taxonomy" id="1450148"/>
    <lineage>
        <taxon>Bacteria</taxon>
        <taxon>Bacillati</taxon>
        <taxon>Actinomycetota</taxon>
        <taxon>Actinomycetes</taxon>
        <taxon>Micromonosporales</taxon>
        <taxon>Micromonosporaceae</taxon>
        <taxon>Micromonospora</taxon>
    </lineage>
</organism>
<dbReference type="Pfam" id="PF01494">
    <property type="entry name" value="FAD_binding_3"/>
    <property type="match status" value="1"/>
</dbReference>
<reference evidence="8" key="1">
    <citation type="submission" date="2018-05" db="EMBL/GenBank/DDBJ databases">
        <title>Micromonospora globispora sp. nov. and Micromonospora rugosa sp. nov., isolated from marine sediment.</title>
        <authorList>
            <person name="Carro L."/>
            <person name="Aysel V."/>
            <person name="Cetin D."/>
            <person name="Igual J.M."/>
            <person name="Klenk H.-P."/>
            <person name="Trujillo M.E."/>
            <person name="Sahin N."/>
        </authorList>
    </citation>
    <scope>NUCLEOTIDE SEQUENCE [LARGE SCALE GENOMIC DNA]</scope>
    <source>
        <strain evidence="8">S2904</strain>
    </source>
</reference>
<sequence length="535" mass="56790">MTNTSGGAVEVLVVGAGPTGLAMAGQLAATGVRVRVVDRALDRVHESRALAVQPRTLEVLAGLGVTDEMVARGNRAVRLSVHAGGRERSLPLFDLGLHDTAYPYLLFLSQSETERLLGERLATAGVQVERGVELTGLATGEGSAVATLRHPDGRQEQVSARYVVGCDGAHSTVRHLARIGFAGGSYPQTFVLADLEADGVDLGAAHAFLAGRGMLFLFPLGRPASWRLLAMRPPTDRTPPDAPVSLDEVQALADTYTGGAVRLSAPVWMTNFRLHHRAAVHYRAGSIFLAGDAAHIHSPAGAQGMNTGIQDAVNLGWKLAAALRGDADPALLDTYDSERAPVGRMVLRFTDRAFTIATSTNPVVRFARTRIAPALLPAVLAPRIVRATAFRTVSQLAIGYRHSPLSTEGPHSPRRGPRAGDRLPDAPLPGGGTLHRLTATPGWHLLLCGPPDGWPAGEIDAVAQRHAARLTVHRLIGGPSTGEAGEGHVDALRRLGLRPGFNAMYLVRPDGHIGYRAGGTDLTGLHGYLRRWLRS</sequence>
<dbReference type="Gene3D" id="3.50.50.60">
    <property type="entry name" value="FAD/NAD(P)-binding domain"/>
    <property type="match status" value="1"/>
</dbReference>
<dbReference type="PANTHER" id="PTHR43004:SF19">
    <property type="entry name" value="BINDING MONOOXYGENASE, PUTATIVE (JCVI)-RELATED"/>
    <property type="match status" value="1"/>
</dbReference>
<dbReference type="OrthoDB" id="3647401at2"/>
<dbReference type="PRINTS" id="PR00420">
    <property type="entry name" value="RNGMNOXGNASE"/>
</dbReference>
<evidence type="ECO:0000256" key="4">
    <source>
        <dbReference type="ARBA" id="ARBA00022827"/>
    </source>
</evidence>